<evidence type="ECO:0000313" key="2">
    <source>
        <dbReference type="Proteomes" id="UP000692954"/>
    </source>
</evidence>
<organism evidence="1 2">
    <name type="scientific">Paramecium sonneborni</name>
    <dbReference type="NCBI Taxonomy" id="65129"/>
    <lineage>
        <taxon>Eukaryota</taxon>
        <taxon>Sar</taxon>
        <taxon>Alveolata</taxon>
        <taxon>Ciliophora</taxon>
        <taxon>Intramacronucleata</taxon>
        <taxon>Oligohymenophorea</taxon>
        <taxon>Peniculida</taxon>
        <taxon>Parameciidae</taxon>
        <taxon>Paramecium</taxon>
    </lineage>
</organism>
<protein>
    <submittedName>
        <fullName evidence="1">Uncharacterized protein</fullName>
    </submittedName>
</protein>
<dbReference type="Proteomes" id="UP000692954">
    <property type="component" value="Unassembled WGS sequence"/>
</dbReference>
<gene>
    <name evidence="1" type="ORF">PSON_ATCC_30995.1.T1540026</name>
</gene>
<proteinExistence type="predicted"/>
<sequence>MMIIYQIEFDLVLKRQRRRIVIIILQHLLVNNKQQFISQYLQTIQMIQQIQDIQTELLLIRHKINLIFN</sequence>
<name>A0A8S1RDS8_9CILI</name>
<accession>A0A8S1RDS8</accession>
<reference evidence="1" key="1">
    <citation type="submission" date="2021-01" db="EMBL/GenBank/DDBJ databases">
        <authorList>
            <consortium name="Genoscope - CEA"/>
            <person name="William W."/>
        </authorList>
    </citation>
    <scope>NUCLEOTIDE SEQUENCE</scope>
</reference>
<evidence type="ECO:0000313" key="1">
    <source>
        <dbReference type="EMBL" id="CAD8124815.1"/>
    </source>
</evidence>
<keyword evidence="2" id="KW-1185">Reference proteome</keyword>
<dbReference type="EMBL" id="CAJJDN010000154">
    <property type="protein sequence ID" value="CAD8124815.1"/>
    <property type="molecule type" value="Genomic_DNA"/>
</dbReference>
<dbReference type="AlphaFoldDB" id="A0A8S1RDS8"/>
<comment type="caution">
    <text evidence="1">The sequence shown here is derived from an EMBL/GenBank/DDBJ whole genome shotgun (WGS) entry which is preliminary data.</text>
</comment>